<dbReference type="OrthoDB" id="421448at2759"/>
<sequence length="100" mass="11290">MREDCPSPYKETNYPFLFRCGMLNKAQPVELNVVSHPIHRYAVWFEGSVLASTPEFFAITNGLSKLFDAAGLGKFCFPVSRMSKNVGEWPTVADMVQQNQ</sequence>
<gene>
    <name evidence="1" type="ORF">CQW23_13755</name>
</gene>
<organism evidence="1 2">
    <name type="scientific">Capsicum baccatum</name>
    <name type="common">Peruvian pepper</name>
    <dbReference type="NCBI Taxonomy" id="33114"/>
    <lineage>
        <taxon>Eukaryota</taxon>
        <taxon>Viridiplantae</taxon>
        <taxon>Streptophyta</taxon>
        <taxon>Embryophyta</taxon>
        <taxon>Tracheophyta</taxon>
        <taxon>Spermatophyta</taxon>
        <taxon>Magnoliopsida</taxon>
        <taxon>eudicotyledons</taxon>
        <taxon>Gunneridae</taxon>
        <taxon>Pentapetalae</taxon>
        <taxon>asterids</taxon>
        <taxon>lamiids</taxon>
        <taxon>Solanales</taxon>
        <taxon>Solanaceae</taxon>
        <taxon>Solanoideae</taxon>
        <taxon>Capsiceae</taxon>
        <taxon>Capsicum</taxon>
    </lineage>
</organism>
<name>A0A2G2WH66_CAPBA</name>
<evidence type="ECO:0000313" key="2">
    <source>
        <dbReference type="Proteomes" id="UP000224567"/>
    </source>
</evidence>
<keyword evidence="2" id="KW-1185">Reference proteome</keyword>
<dbReference type="Pfam" id="PF26178">
    <property type="entry name" value="PI-PLC_cat"/>
    <property type="match status" value="1"/>
</dbReference>
<comment type="caution">
    <text evidence="1">The sequence shown here is derived from an EMBL/GenBank/DDBJ whole genome shotgun (WGS) entry which is preliminary data.</text>
</comment>
<proteinExistence type="predicted"/>
<dbReference type="AlphaFoldDB" id="A0A2G2WH66"/>
<reference evidence="1 2" key="1">
    <citation type="journal article" date="2017" name="Genome Biol.">
        <title>New reference genome sequences of hot pepper reveal the massive evolution of plant disease-resistance genes by retroduplication.</title>
        <authorList>
            <person name="Kim S."/>
            <person name="Park J."/>
            <person name="Yeom S.I."/>
            <person name="Kim Y.M."/>
            <person name="Seo E."/>
            <person name="Kim K.T."/>
            <person name="Kim M.S."/>
            <person name="Lee J.M."/>
            <person name="Cheong K."/>
            <person name="Shin H.S."/>
            <person name="Kim S.B."/>
            <person name="Han K."/>
            <person name="Lee J."/>
            <person name="Park M."/>
            <person name="Lee H.A."/>
            <person name="Lee H.Y."/>
            <person name="Lee Y."/>
            <person name="Oh S."/>
            <person name="Lee J.H."/>
            <person name="Choi E."/>
            <person name="Choi E."/>
            <person name="Lee S.E."/>
            <person name="Jeon J."/>
            <person name="Kim H."/>
            <person name="Choi G."/>
            <person name="Song H."/>
            <person name="Lee J."/>
            <person name="Lee S.C."/>
            <person name="Kwon J.K."/>
            <person name="Lee H.Y."/>
            <person name="Koo N."/>
            <person name="Hong Y."/>
            <person name="Kim R.W."/>
            <person name="Kang W.H."/>
            <person name="Huh J.H."/>
            <person name="Kang B.C."/>
            <person name="Yang T.J."/>
            <person name="Lee Y.H."/>
            <person name="Bennetzen J.L."/>
            <person name="Choi D."/>
        </authorList>
    </citation>
    <scope>NUCLEOTIDE SEQUENCE [LARGE SCALE GENOMIC DNA]</scope>
    <source>
        <strain evidence="2">cv. PBC81</strain>
    </source>
</reference>
<evidence type="ECO:0000313" key="1">
    <source>
        <dbReference type="EMBL" id="PHT44597.1"/>
    </source>
</evidence>
<dbReference type="STRING" id="33114.A0A2G2WH66"/>
<accession>A0A2G2WH66</accession>
<reference evidence="2" key="2">
    <citation type="journal article" date="2017" name="J. Anim. Genet.">
        <title>Multiple reference genome sequences of hot pepper reveal the massive evolution of plant disease resistance genes by retroduplication.</title>
        <authorList>
            <person name="Kim S."/>
            <person name="Park J."/>
            <person name="Yeom S.-I."/>
            <person name="Kim Y.-M."/>
            <person name="Seo E."/>
            <person name="Kim K.-T."/>
            <person name="Kim M.-S."/>
            <person name="Lee J.M."/>
            <person name="Cheong K."/>
            <person name="Shin H.-S."/>
            <person name="Kim S.-B."/>
            <person name="Han K."/>
            <person name="Lee J."/>
            <person name="Park M."/>
            <person name="Lee H.-A."/>
            <person name="Lee H.-Y."/>
            <person name="Lee Y."/>
            <person name="Oh S."/>
            <person name="Lee J.H."/>
            <person name="Choi E."/>
            <person name="Choi E."/>
            <person name="Lee S.E."/>
            <person name="Jeon J."/>
            <person name="Kim H."/>
            <person name="Choi G."/>
            <person name="Song H."/>
            <person name="Lee J."/>
            <person name="Lee S.-C."/>
            <person name="Kwon J.-K."/>
            <person name="Lee H.-Y."/>
            <person name="Koo N."/>
            <person name="Hong Y."/>
            <person name="Kim R.W."/>
            <person name="Kang W.-H."/>
            <person name="Huh J.H."/>
            <person name="Kang B.-C."/>
            <person name="Yang T.-J."/>
            <person name="Lee Y.-H."/>
            <person name="Bennetzen J.L."/>
            <person name="Choi D."/>
        </authorList>
    </citation>
    <scope>NUCLEOTIDE SEQUENCE [LARGE SCALE GENOMIC DNA]</scope>
    <source>
        <strain evidence="2">cv. PBC81</strain>
    </source>
</reference>
<protein>
    <submittedName>
        <fullName evidence="1">Uncharacterized protein</fullName>
    </submittedName>
</protein>
<dbReference type="EMBL" id="MLFT02000006">
    <property type="protein sequence ID" value="PHT44597.1"/>
    <property type="molecule type" value="Genomic_DNA"/>
</dbReference>
<dbReference type="Proteomes" id="UP000224567">
    <property type="component" value="Unassembled WGS sequence"/>
</dbReference>